<organism evidence="1 2">
    <name type="scientific">Paraburkholderia metrosideri</name>
    <dbReference type="NCBI Taxonomy" id="580937"/>
    <lineage>
        <taxon>Bacteria</taxon>
        <taxon>Pseudomonadati</taxon>
        <taxon>Pseudomonadota</taxon>
        <taxon>Betaproteobacteria</taxon>
        <taxon>Burkholderiales</taxon>
        <taxon>Burkholderiaceae</taxon>
        <taxon>Paraburkholderia</taxon>
    </lineage>
</organism>
<evidence type="ECO:0000313" key="1">
    <source>
        <dbReference type="EMBL" id="MFM0636797.1"/>
    </source>
</evidence>
<comment type="caution">
    <text evidence="1">The sequence shown here is derived from an EMBL/GenBank/DDBJ whole genome shotgun (WGS) entry which is preliminary data.</text>
</comment>
<dbReference type="Proteomes" id="UP001629432">
    <property type="component" value="Unassembled WGS sequence"/>
</dbReference>
<proteinExistence type="predicted"/>
<dbReference type="RefSeq" id="WP_408334988.1">
    <property type="nucleotide sequence ID" value="NZ_JAQQCF010000006.1"/>
</dbReference>
<keyword evidence="2" id="KW-1185">Reference proteome</keyword>
<dbReference type="EMBL" id="JAQQCF010000006">
    <property type="protein sequence ID" value="MFM0636797.1"/>
    <property type="molecule type" value="Genomic_DNA"/>
</dbReference>
<reference evidence="1 2" key="1">
    <citation type="journal article" date="2024" name="Chem. Sci.">
        <title>Discovery of megapolipeptins by genome mining of a Burkholderiales bacteria collection.</title>
        <authorList>
            <person name="Paulo B.S."/>
            <person name="Recchia M.J.J."/>
            <person name="Lee S."/>
            <person name="Fergusson C.H."/>
            <person name="Romanowski S.B."/>
            <person name="Hernandez A."/>
            <person name="Krull N."/>
            <person name="Liu D.Y."/>
            <person name="Cavanagh H."/>
            <person name="Bos A."/>
            <person name="Gray C.A."/>
            <person name="Murphy B.T."/>
            <person name="Linington R.G."/>
            <person name="Eustaquio A.S."/>
        </authorList>
    </citation>
    <scope>NUCLEOTIDE SEQUENCE [LARGE SCALE GENOMIC DNA]</scope>
    <source>
        <strain evidence="1 2">RL17-338-BIC-A</strain>
    </source>
</reference>
<protein>
    <submittedName>
        <fullName evidence="1">Uncharacterized protein</fullName>
    </submittedName>
</protein>
<evidence type="ECO:0000313" key="2">
    <source>
        <dbReference type="Proteomes" id="UP001629432"/>
    </source>
</evidence>
<name>A0ABW9DS13_9BURK</name>
<accession>A0ABW9DS13</accession>
<sequence length="77" mass="8840">MRPIPPKTNRFSHAYMHDPEKAYEPRALLDFNWRSYLSVAPARQISKKAKLSHTLLCVPLNFEPSHDLTEEHGVAIA</sequence>
<gene>
    <name evidence="1" type="ORF">PQQ63_08840</name>
</gene>